<feature type="domain" description="Glycosyltransferase subfamily 4-like N-terminal" evidence="1">
    <location>
        <begin position="20"/>
        <end position="102"/>
    </location>
</feature>
<keyword evidence="2" id="KW-0808">Transferase</keyword>
<dbReference type="SUPFAM" id="SSF53756">
    <property type="entry name" value="UDP-Glycosyltransferase/glycogen phosphorylase"/>
    <property type="match status" value="1"/>
</dbReference>
<dbReference type="Pfam" id="PF13477">
    <property type="entry name" value="Glyco_trans_4_2"/>
    <property type="match status" value="1"/>
</dbReference>
<organism evidence="2">
    <name type="scientific">human gut metagenome</name>
    <dbReference type="NCBI Taxonomy" id="408170"/>
    <lineage>
        <taxon>unclassified sequences</taxon>
        <taxon>metagenomes</taxon>
        <taxon>organismal metagenomes</taxon>
    </lineage>
</organism>
<evidence type="ECO:0000259" key="1">
    <source>
        <dbReference type="Pfam" id="PF13477"/>
    </source>
</evidence>
<comment type="caution">
    <text evidence="2">The sequence shown here is derived from an EMBL/GenBank/DDBJ whole genome shotgun (WGS) entry which is preliminary data.</text>
</comment>
<dbReference type="GO" id="GO:0016740">
    <property type="term" value="F:transferase activity"/>
    <property type="evidence" value="ECO:0007669"/>
    <property type="project" value="UniProtKB-KW"/>
</dbReference>
<evidence type="ECO:0000313" key="2">
    <source>
        <dbReference type="EMBL" id="EKC71882.1"/>
    </source>
</evidence>
<protein>
    <submittedName>
        <fullName evidence="2">Glycosyl transferase group 1</fullName>
    </submittedName>
</protein>
<accession>K1TFH1</accession>
<dbReference type="Gene3D" id="3.40.50.2000">
    <property type="entry name" value="Glycogen Phosphorylase B"/>
    <property type="match status" value="2"/>
</dbReference>
<sequence length="169" mass="19864">MGDDSDVSFVRTERNPLSFRNYLGYKDLAAIIDKGNYDLIWTNEPVMSVMTRLAARKTRKKNHTKLLYLVHGFHFFKGAPKINWIVYPIEKFMARYCDAMTMINWEDYHFTQKHFSNVPVYHIDGIGLDVTKFSKIQIDTNRKRLELGFTADDILLLSVGELQYRKTMQ</sequence>
<name>K1TFH1_9ZZZZ</name>
<dbReference type="EMBL" id="AJWZ01002103">
    <property type="protein sequence ID" value="EKC71882.1"/>
    <property type="molecule type" value="Genomic_DNA"/>
</dbReference>
<dbReference type="AlphaFoldDB" id="K1TFH1"/>
<proteinExistence type="predicted"/>
<gene>
    <name evidence="2" type="ORF">OBE_03171</name>
</gene>
<dbReference type="InterPro" id="IPR028098">
    <property type="entry name" value="Glyco_trans_4-like_N"/>
</dbReference>
<reference evidence="2" key="1">
    <citation type="journal article" date="2013" name="Environ. Microbiol.">
        <title>Microbiota from the distal guts of lean and obese adolescents exhibit partial functional redundancy besides clear differences in community structure.</title>
        <authorList>
            <person name="Ferrer M."/>
            <person name="Ruiz A."/>
            <person name="Lanza F."/>
            <person name="Haange S.B."/>
            <person name="Oberbach A."/>
            <person name="Till H."/>
            <person name="Bargiela R."/>
            <person name="Campoy C."/>
            <person name="Segura M.T."/>
            <person name="Richter M."/>
            <person name="von Bergen M."/>
            <person name="Seifert J."/>
            <person name="Suarez A."/>
        </authorList>
    </citation>
    <scope>NUCLEOTIDE SEQUENCE</scope>
</reference>